<dbReference type="InterPro" id="IPR006218">
    <property type="entry name" value="DAHP1/KDSA"/>
</dbReference>
<dbReference type="Proteomes" id="UP000825679">
    <property type="component" value="Chromosome"/>
</dbReference>
<protein>
    <submittedName>
        <fullName evidence="4">N-acetylneuraminate synthase family protein</fullName>
    </submittedName>
</protein>
<keyword evidence="1" id="KW-0808">Transferase</keyword>
<evidence type="ECO:0000313" key="5">
    <source>
        <dbReference type="Proteomes" id="UP000825679"/>
    </source>
</evidence>
<dbReference type="InterPro" id="IPR041071">
    <property type="entry name" value="DAHP_snth_FXD"/>
</dbReference>
<dbReference type="EMBL" id="CP081150">
    <property type="protein sequence ID" value="QZA79073.1"/>
    <property type="molecule type" value="Genomic_DNA"/>
</dbReference>
<dbReference type="InterPro" id="IPR052899">
    <property type="entry name" value="Class-I_DAHP_synthase"/>
</dbReference>
<evidence type="ECO:0000256" key="1">
    <source>
        <dbReference type="ARBA" id="ARBA00022679"/>
    </source>
</evidence>
<dbReference type="PANTHER" id="PTHR43018:SF2">
    <property type="entry name" value="PHOSPHO-2-DEHYDRO-3-DEOXYHEPTONATE ALDOLASE"/>
    <property type="match status" value="1"/>
</dbReference>
<feature type="domain" description="DAHP synthetase I/KDSA" evidence="2">
    <location>
        <begin position="87"/>
        <end position="316"/>
    </location>
</feature>
<gene>
    <name evidence="4" type="ORF">K4H28_06665</name>
</gene>
<dbReference type="RefSeq" id="WP_221007592.1">
    <property type="nucleotide sequence ID" value="NZ_CP081150.1"/>
</dbReference>
<dbReference type="Gene3D" id="3.30.70.1140">
    <property type="entry name" value="Phospho-2-dehydro-3-deoxyheptonate aldolase, domain 1"/>
    <property type="match status" value="1"/>
</dbReference>
<dbReference type="PANTHER" id="PTHR43018">
    <property type="entry name" value="PHOSPHO-2-DEHYDRO-3-DEOXYHEPTONATE ALDOLASE"/>
    <property type="match status" value="1"/>
</dbReference>
<sequence>MIIVMQLNAQEQQIAAVIERIREAGLKEHVSRGAELVIIGAIGDEDRINQAAFEVLPGVERVSRVTKQYKMVSRATHPSGMQFKVRGVMVGGEQVQVFAGVHSLASTDNLQALASAAQAAGSRLLWSRIERAGYSPYEFHTPEFDGLASLRDVARRNGMPFAAEVSDVQALDILLAHDVDVIQLGAQSMQNRALLRELGRLNKPVILRRGLAAAVTDWLLAAEAIAAGGNHHIVLCEQGSRGVLDVATISMVKRETYLPVFVDVSHASAKSWMVPHLALAAVASGADGLMVDVHSSSSSVADYGDQSLALPQFEQVMASLRAALPALGRAI</sequence>
<keyword evidence="5" id="KW-1185">Reference proteome</keyword>
<evidence type="ECO:0000259" key="3">
    <source>
        <dbReference type="Pfam" id="PF18152"/>
    </source>
</evidence>
<dbReference type="Pfam" id="PF00793">
    <property type="entry name" value="DAHP_synth_1"/>
    <property type="match status" value="1"/>
</dbReference>
<dbReference type="SUPFAM" id="SSF51569">
    <property type="entry name" value="Aldolase"/>
    <property type="match status" value="1"/>
</dbReference>
<reference evidence="4 5" key="1">
    <citation type="submission" date="2021-08" db="EMBL/GenBank/DDBJ databases">
        <title>complete genome sequencing of Deefgea sp. D25.</title>
        <authorList>
            <person name="Bae J.-W."/>
            <person name="Gim D.-H."/>
        </authorList>
    </citation>
    <scope>NUCLEOTIDE SEQUENCE [LARGE SCALE GENOMIC DNA]</scope>
    <source>
        <strain evidence="4 5">D25</strain>
    </source>
</reference>
<proteinExistence type="predicted"/>
<organism evidence="4 5">
    <name type="scientific">Deefgea tanakiae</name>
    <dbReference type="NCBI Taxonomy" id="2865840"/>
    <lineage>
        <taxon>Bacteria</taxon>
        <taxon>Pseudomonadati</taxon>
        <taxon>Pseudomonadota</taxon>
        <taxon>Betaproteobacteria</taxon>
        <taxon>Neisseriales</taxon>
        <taxon>Chitinibacteraceae</taxon>
        <taxon>Deefgea</taxon>
    </lineage>
</organism>
<feature type="domain" description="DAHP synthase ferredoxin-like" evidence="3">
    <location>
        <begin position="1"/>
        <end position="67"/>
    </location>
</feature>
<accession>A0ABX8ZD55</accession>
<name>A0ABX8ZD55_9NEIS</name>
<evidence type="ECO:0000313" key="4">
    <source>
        <dbReference type="EMBL" id="QZA79073.1"/>
    </source>
</evidence>
<dbReference type="Pfam" id="PF18152">
    <property type="entry name" value="DAHP_snth_FXD"/>
    <property type="match status" value="1"/>
</dbReference>
<evidence type="ECO:0000259" key="2">
    <source>
        <dbReference type="Pfam" id="PF00793"/>
    </source>
</evidence>
<dbReference type="Gene3D" id="3.20.20.70">
    <property type="entry name" value="Aldolase class I"/>
    <property type="match status" value="1"/>
</dbReference>
<dbReference type="InterPro" id="IPR013785">
    <property type="entry name" value="Aldolase_TIM"/>
</dbReference>